<evidence type="ECO:0000256" key="1">
    <source>
        <dbReference type="ARBA" id="ARBA00004162"/>
    </source>
</evidence>
<organism evidence="10 13">
    <name type="scientific">Campylobacter ureolyticus</name>
    <dbReference type="NCBI Taxonomy" id="827"/>
    <lineage>
        <taxon>Bacteria</taxon>
        <taxon>Pseudomonadati</taxon>
        <taxon>Campylobacterota</taxon>
        <taxon>Epsilonproteobacteria</taxon>
        <taxon>Campylobacterales</taxon>
        <taxon>Campylobacteraceae</taxon>
        <taxon>Campylobacter</taxon>
    </lineage>
</organism>
<evidence type="ECO:0000313" key="10">
    <source>
        <dbReference type="EMBL" id="MCZ6160888.1"/>
    </source>
</evidence>
<dbReference type="GO" id="GO:0022857">
    <property type="term" value="F:transmembrane transporter activity"/>
    <property type="evidence" value="ECO:0007669"/>
    <property type="project" value="InterPro"/>
</dbReference>
<comment type="subcellular location">
    <subcellularLocation>
        <location evidence="1">Cell membrane</location>
        <topology evidence="1">Single-pass membrane protein</topology>
    </subcellularLocation>
    <subcellularLocation>
        <location evidence="7">Cell membrane</location>
        <topology evidence="7">Single-pass type II membrane protein</topology>
    </subcellularLocation>
</comment>
<keyword evidence="5 8" id="KW-1133">Transmembrane helix</keyword>
<dbReference type="PANTHER" id="PTHR30558:SF7">
    <property type="entry name" value="TOL-PAL SYSTEM PROTEIN TOLR"/>
    <property type="match status" value="1"/>
</dbReference>
<gene>
    <name evidence="11" type="primary">exbD1</name>
    <name evidence="11" type="ORF">CURT_0202</name>
    <name evidence="9" type="ORF">O6B32_03595</name>
    <name evidence="10" type="ORF">O6B92_00810</name>
</gene>
<evidence type="ECO:0000313" key="13">
    <source>
        <dbReference type="Proteomes" id="UP001075461"/>
    </source>
</evidence>
<accession>A0A381EDE6</accession>
<keyword evidence="7" id="KW-0653">Protein transport</keyword>
<dbReference type="AlphaFoldDB" id="A0A381EDE6"/>
<sequence>MIRLESDKELSEINVTPFIDVMLVLLIIFMVVTPLMTTSVKVELPKGSENLQNDADKKPLILSIDKEKNLFLDDKVINLSNLKESLFAKTSGDFDEIIYFHVDKSVEYEAVINVINSVKLLGYSKIALSSKLEN</sequence>
<evidence type="ECO:0000256" key="5">
    <source>
        <dbReference type="ARBA" id="ARBA00022989"/>
    </source>
</evidence>
<evidence type="ECO:0000256" key="7">
    <source>
        <dbReference type="RuleBase" id="RU003879"/>
    </source>
</evidence>
<dbReference type="Proteomes" id="UP001075225">
    <property type="component" value="Unassembled WGS sequence"/>
</dbReference>
<keyword evidence="6 8" id="KW-0472">Membrane</keyword>
<evidence type="ECO:0000256" key="6">
    <source>
        <dbReference type="ARBA" id="ARBA00023136"/>
    </source>
</evidence>
<keyword evidence="3" id="KW-1003">Cell membrane</keyword>
<evidence type="ECO:0000256" key="2">
    <source>
        <dbReference type="ARBA" id="ARBA00005811"/>
    </source>
</evidence>
<dbReference type="GeneID" id="77175114"/>
<evidence type="ECO:0000256" key="3">
    <source>
        <dbReference type="ARBA" id="ARBA00022475"/>
    </source>
</evidence>
<reference evidence="10" key="2">
    <citation type="submission" date="2022-12" db="EMBL/GenBank/DDBJ databases">
        <title>Species Delineation and Comparative Genomics within the Campylobacter ureolyticus Complex.</title>
        <authorList>
            <person name="Maki J."/>
            <person name="Howard M."/>
            <person name="Connelly S."/>
            <person name="Hardy D.J."/>
            <person name="Cameron A."/>
        </authorList>
    </citation>
    <scope>NUCLEOTIDE SEQUENCE</scope>
    <source>
        <strain evidence="10">URMC_786</strain>
        <strain evidence="9">URMC_787</strain>
    </source>
</reference>
<dbReference type="Proteomes" id="UP001075461">
    <property type="component" value="Unassembled WGS sequence"/>
</dbReference>
<dbReference type="GO" id="GO:0015031">
    <property type="term" value="P:protein transport"/>
    <property type="evidence" value="ECO:0007669"/>
    <property type="project" value="UniProtKB-KW"/>
</dbReference>
<evidence type="ECO:0000313" key="11">
    <source>
        <dbReference type="EMBL" id="QKF83731.1"/>
    </source>
</evidence>
<evidence type="ECO:0000256" key="4">
    <source>
        <dbReference type="ARBA" id="ARBA00022692"/>
    </source>
</evidence>
<evidence type="ECO:0000313" key="9">
    <source>
        <dbReference type="EMBL" id="MCZ6159558.1"/>
    </source>
</evidence>
<protein>
    <submittedName>
        <fullName evidence="10">Biopolymer transporter ExbD</fullName>
    </submittedName>
    <submittedName>
        <fullName evidence="11">TonB system transport protein ExbD</fullName>
    </submittedName>
</protein>
<dbReference type="EMBL" id="JAPXGP010000001">
    <property type="protein sequence ID" value="MCZ6160888.1"/>
    <property type="molecule type" value="Genomic_DNA"/>
</dbReference>
<proteinExistence type="inferred from homology"/>
<reference evidence="11 12" key="1">
    <citation type="submission" date="2020-05" db="EMBL/GenBank/DDBJ databases">
        <title>Complete genome sequencing of Campylobacter and Arcobacter type strains.</title>
        <authorList>
            <person name="Miller W.G."/>
            <person name="Yee E."/>
        </authorList>
    </citation>
    <scope>NUCLEOTIDE SEQUENCE [LARGE SCALE GENOMIC DNA]</scope>
    <source>
        <strain evidence="11 12">LMG 6451</strain>
    </source>
</reference>
<dbReference type="Pfam" id="PF02472">
    <property type="entry name" value="ExbD"/>
    <property type="match status" value="1"/>
</dbReference>
<dbReference type="GO" id="GO:0005886">
    <property type="term" value="C:plasma membrane"/>
    <property type="evidence" value="ECO:0007669"/>
    <property type="project" value="UniProtKB-SubCell"/>
</dbReference>
<dbReference type="Proteomes" id="UP000509722">
    <property type="component" value="Chromosome"/>
</dbReference>
<keyword evidence="7" id="KW-0813">Transport</keyword>
<dbReference type="InterPro" id="IPR003400">
    <property type="entry name" value="ExbD"/>
</dbReference>
<dbReference type="PANTHER" id="PTHR30558">
    <property type="entry name" value="EXBD MEMBRANE COMPONENT OF PMF-DRIVEN MACROMOLECULE IMPORT SYSTEM"/>
    <property type="match status" value="1"/>
</dbReference>
<feature type="transmembrane region" description="Helical" evidence="8">
    <location>
        <begin position="15"/>
        <end position="36"/>
    </location>
</feature>
<dbReference type="OrthoDB" id="9798629at2"/>
<evidence type="ECO:0000256" key="8">
    <source>
        <dbReference type="SAM" id="Phobius"/>
    </source>
</evidence>
<keyword evidence="4 7" id="KW-0812">Transmembrane</keyword>
<comment type="similarity">
    <text evidence="2 7">Belongs to the ExbD/TolR family.</text>
</comment>
<evidence type="ECO:0000313" key="12">
    <source>
        <dbReference type="Proteomes" id="UP000509722"/>
    </source>
</evidence>
<dbReference type="RefSeq" id="WP_018712552.1">
    <property type="nucleotide sequence ID" value="NZ_CACRSK010000006.1"/>
</dbReference>
<dbReference type="Gene3D" id="3.30.420.270">
    <property type="match status" value="1"/>
</dbReference>
<name>A0A381EDE6_9BACT</name>
<dbReference type="EMBL" id="JAPXGO010000002">
    <property type="protein sequence ID" value="MCZ6159558.1"/>
    <property type="molecule type" value="Genomic_DNA"/>
</dbReference>
<dbReference type="EMBL" id="CP053832">
    <property type="protein sequence ID" value="QKF83731.1"/>
    <property type="molecule type" value="Genomic_DNA"/>
</dbReference>